<dbReference type="EMBL" id="FNON01000001">
    <property type="protein sequence ID" value="SDW32027.1"/>
    <property type="molecule type" value="Genomic_DNA"/>
</dbReference>
<dbReference type="InterPro" id="IPR056132">
    <property type="entry name" value="DUF7715"/>
</dbReference>
<evidence type="ECO:0000313" key="3">
    <source>
        <dbReference type="Proteomes" id="UP000199515"/>
    </source>
</evidence>
<dbReference type="RefSeq" id="WP_091285466.1">
    <property type="nucleotide sequence ID" value="NZ_FNON01000001.1"/>
</dbReference>
<sequence>MKILVATGQTQGKRTNDYNWCVEGELVFIEPACASDERDADGECGCGRAFSGLSSHRATTTARVAELAGFTEAGYVEALRASLADQGYPAWLAPEMAESLLDLVSLWPPGTVVERRLDEIRPRVVFARSRPPD</sequence>
<dbReference type="Pfam" id="PF24831">
    <property type="entry name" value="DUF7715"/>
    <property type="match status" value="1"/>
</dbReference>
<evidence type="ECO:0000259" key="1">
    <source>
        <dbReference type="Pfam" id="PF24831"/>
    </source>
</evidence>
<name>A0A1H2SKI2_9PSEU</name>
<protein>
    <recommendedName>
        <fullName evidence="1">DUF7715 domain-containing protein</fullName>
    </recommendedName>
</protein>
<organism evidence="2 3">
    <name type="scientific">Amycolatopsis xylanica</name>
    <dbReference type="NCBI Taxonomy" id="589385"/>
    <lineage>
        <taxon>Bacteria</taxon>
        <taxon>Bacillati</taxon>
        <taxon>Actinomycetota</taxon>
        <taxon>Actinomycetes</taxon>
        <taxon>Pseudonocardiales</taxon>
        <taxon>Pseudonocardiaceae</taxon>
        <taxon>Amycolatopsis</taxon>
    </lineage>
</organism>
<dbReference type="OrthoDB" id="3476326at2"/>
<keyword evidence="3" id="KW-1185">Reference proteome</keyword>
<evidence type="ECO:0000313" key="2">
    <source>
        <dbReference type="EMBL" id="SDW32027.1"/>
    </source>
</evidence>
<accession>A0A1H2SKI2</accession>
<feature type="domain" description="DUF7715" evidence="1">
    <location>
        <begin position="1"/>
        <end position="124"/>
    </location>
</feature>
<dbReference type="AlphaFoldDB" id="A0A1H2SKI2"/>
<dbReference type="Proteomes" id="UP000199515">
    <property type="component" value="Unassembled WGS sequence"/>
</dbReference>
<gene>
    <name evidence="2" type="ORF">SAMN05421504_101252</name>
</gene>
<reference evidence="2 3" key="1">
    <citation type="submission" date="2016-10" db="EMBL/GenBank/DDBJ databases">
        <authorList>
            <person name="de Groot N.N."/>
        </authorList>
    </citation>
    <scope>NUCLEOTIDE SEQUENCE [LARGE SCALE GENOMIC DNA]</scope>
    <source>
        <strain evidence="2 3">CPCC 202699</strain>
    </source>
</reference>
<proteinExistence type="predicted"/>